<dbReference type="VEuPathDB" id="FungiDB:PPTG_18098"/>
<dbReference type="Proteomes" id="UP000054423">
    <property type="component" value="Unassembled WGS sequence"/>
</dbReference>
<proteinExistence type="predicted"/>
<dbReference type="Pfam" id="PF07969">
    <property type="entry name" value="Amidohydro_3"/>
    <property type="match status" value="1"/>
</dbReference>
<protein>
    <recommendedName>
        <fullName evidence="1">Amidohydrolase 3 domain-containing protein</fullName>
    </recommendedName>
</protein>
<feature type="domain" description="Amidohydrolase 3" evidence="1">
    <location>
        <begin position="1"/>
        <end position="61"/>
    </location>
</feature>
<dbReference type="OrthoDB" id="3501663at2759"/>
<evidence type="ECO:0000313" key="2">
    <source>
        <dbReference type="EMBL" id="ETL80115.1"/>
    </source>
</evidence>
<dbReference type="InterPro" id="IPR013108">
    <property type="entry name" value="Amidohydro_3"/>
</dbReference>
<reference evidence="2" key="1">
    <citation type="submission" date="2013-11" db="EMBL/GenBank/DDBJ databases">
        <title>The Genome Sequence of Phytophthora parasitica CHvinca01.</title>
        <authorList>
            <consortium name="The Broad Institute Genomics Platform"/>
            <person name="Russ C."/>
            <person name="Tyler B."/>
            <person name="Panabieres F."/>
            <person name="Shan W."/>
            <person name="Tripathy S."/>
            <person name="Grunwald N."/>
            <person name="Machado M."/>
            <person name="Johnson C.S."/>
            <person name="Arredondo F."/>
            <person name="Hong C."/>
            <person name="Coffey M."/>
            <person name="Young S.K."/>
            <person name="Zeng Q."/>
            <person name="Gargeya S."/>
            <person name="Fitzgerald M."/>
            <person name="Abouelleil A."/>
            <person name="Alvarado L."/>
            <person name="Chapman S.B."/>
            <person name="Gainer-Dewar J."/>
            <person name="Goldberg J."/>
            <person name="Griggs A."/>
            <person name="Gujja S."/>
            <person name="Hansen M."/>
            <person name="Howarth C."/>
            <person name="Imamovic A."/>
            <person name="Ireland A."/>
            <person name="Larimer J."/>
            <person name="McCowan C."/>
            <person name="Murphy C."/>
            <person name="Pearson M."/>
            <person name="Poon T.W."/>
            <person name="Priest M."/>
            <person name="Roberts A."/>
            <person name="Saif S."/>
            <person name="Shea T."/>
            <person name="Sykes S."/>
            <person name="Wortman J."/>
            <person name="Nusbaum C."/>
            <person name="Birren B."/>
        </authorList>
    </citation>
    <scope>NUCLEOTIDE SEQUENCE [LARGE SCALE GENOMIC DNA]</scope>
    <source>
        <strain evidence="2">CHvinca01</strain>
    </source>
</reference>
<sequence length="62" mass="6585">MKIFSDGSLGAETAALRAPYKGTSNKGILMNSDEDLVKKISDANEAGYRVEIHAIGTSATNR</sequence>
<dbReference type="AlphaFoldDB" id="W2K6X1"/>
<dbReference type="Gene3D" id="3.20.20.140">
    <property type="entry name" value="Metal-dependent hydrolases"/>
    <property type="match status" value="1"/>
</dbReference>
<gene>
    <name evidence="2" type="ORF">L917_19362</name>
</gene>
<organism evidence="2">
    <name type="scientific">Phytophthora nicotianae</name>
    <name type="common">Potato buckeye rot agent</name>
    <name type="synonym">Phytophthora parasitica</name>
    <dbReference type="NCBI Taxonomy" id="4792"/>
    <lineage>
        <taxon>Eukaryota</taxon>
        <taxon>Sar</taxon>
        <taxon>Stramenopiles</taxon>
        <taxon>Oomycota</taxon>
        <taxon>Peronosporomycetes</taxon>
        <taxon>Peronosporales</taxon>
        <taxon>Peronosporaceae</taxon>
        <taxon>Phytophthora</taxon>
    </lineage>
</organism>
<name>W2K6X1_PHYNI</name>
<dbReference type="EMBL" id="KI682849">
    <property type="protein sequence ID" value="ETL80115.1"/>
    <property type="molecule type" value="Genomic_DNA"/>
</dbReference>
<accession>W2K6X1</accession>
<evidence type="ECO:0000259" key="1">
    <source>
        <dbReference type="Pfam" id="PF07969"/>
    </source>
</evidence>